<evidence type="ECO:0000259" key="8">
    <source>
        <dbReference type="PROSITE" id="PS51462"/>
    </source>
</evidence>
<proteinExistence type="predicted"/>
<dbReference type="Gene3D" id="3.90.79.10">
    <property type="entry name" value="Nucleoside Triphosphate Pyrophosphohydrolase"/>
    <property type="match status" value="1"/>
</dbReference>
<dbReference type="CDD" id="cd03426">
    <property type="entry name" value="NUDIX_CoAse_Nudt7"/>
    <property type="match status" value="1"/>
</dbReference>
<reference evidence="9" key="1">
    <citation type="submission" date="2023-08" db="EMBL/GenBank/DDBJ databases">
        <authorList>
            <person name="Audoor S."/>
            <person name="Bilcke G."/>
        </authorList>
    </citation>
    <scope>NUCLEOTIDE SEQUENCE</scope>
</reference>
<dbReference type="PROSITE" id="PS51462">
    <property type="entry name" value="NUDIX"/>
    <property type="match status" value="1"/>
</dbReference>
<accession>A0AAD2JL46</accession>
<feature type="compositionally biased region" description="Low complexity" evidence="7">
    <location>
        <begin position="202"/>
        <end position="213"/>
    </location>
</feature>
<dbReference type="InterPro" id="IPR011993">
    <property type="entry name" value="PH-like_dom_sf"/>
</dbReference>
<dbReference type="Pfam" id="PF00293">
    <property type="entry name" value="NUDIX"/>
    <property type="match status" value="1"/>
</dbReference>
<dbReference type="PANTHER" id="PTHR12992:SF24">
    <property type="entry name" value="PEROXISOMAL COENZYME A DIPHOSPHATASE NUDT7"/>
    <property type="match status" value="1"/>
</dbReference>
<dbReference type="InterPro" id="IPR000086">
    <property type="entry name" value="NUDIX_hydrolase_dom"/>
</dbReference>
<comment type="caution">
    <text evidence="9">The sequence shown here is derived from an EMBL/GenBank/DDBJ whole genome shotgun (WGS) entry which is preliminary data.</text>
</comment>
<dbReference type="InterPro" id="IPR015797">
    <property type="entry name" value="NUDIX_hydrolase-like_dom_sf"/>
</dbReference>
<evidence type="ECO:0000256" key="5">
    <source>
        <dbReference type="ARBA" id="ARBA00022842"/>
    </source>
</evidence>
<keyword evidence="6" id="KW-0464">Manganese</keyword>
<dbReference type="AlphaFoldDB" id="A0AAD2JL46"/>
<evidence type="ECO:0000313" key="10">
    <source>
        <dbReference type="Proteomes" id="UP001295423"/>
    </source>
</evidence>
<dbReference type="InterPro" id="IPR045121">
    <property type="entry name" value="CoAse"/>
</dbReference>
<keyword evidence="4" id="KW-0378">Hydrolase</keyword>
<dbReference type="GO" id="GO:0010945">
    <property type="term" value="F:coenzyme A diphosphatase activity"/>
    <property type="evidence" value="ECO:0007669"/>
    <property type="project" value="InterPro"/>
</dbReference>
<evidence type="ECO:0000256" key="1">
    <source>
        <dbReference type="ARBA" id="ARBA00001936"/>
    </source>
</evidence>
<feature type="region of interest" description="Disordered" evidence="7">
    <location>
        <begin position="201"/>
        <end position="222"/>
    </location>
</feature>
<organism evidence="9 10">
    <name type="scientific">Cylindrotheca closterium</name>
    <dbReference type="NCBI Taxonomy" id="2856"/>
    <lineage>
        <taxon>Eukaryota</taxon>
        <taxon>Sar</taxon>
        <taxon>Stramenopiles</taxon>
        <taxon>Ochrophyta</taxon>
        <taxon>Bacillariophyta</taxon>
        <taxon>Bacillariophyceae</taxon>
        <taxon>Bacillariophycidae</taxon>
        <taxon>Bacillariales</taxon>
        <taxon>Bacillariaceae</taxon>
        <taxon>Cylindrotheca</taxon>
    </lineage>
</organism>
<dbReference type="SUPFAM" id="SSF55811">
    <property type="entry name" value="Nudix"/>
    <property type="match status" value="1"/>
</dbReference>
<evidence type="ECO:0000256" key="6">
    <source>
        <dbReference type="ARBA" id="ARBA00023211"/>
    </source>
</evidence>
<feature type="domain" description="Nudix hydrolase" evidence="8">
    <location>
        <begin position="40"/>
        <end position="193"/>
    </location>
</feature>
<comment type="cofactor">
    <cofactor evidence="2">
        <name>Mg(2+)</name>
        <dbReference type="ChEBI" id="CHEBI:18420"/>
    </cofactor>
</comment>
<keyword evidence="10" id="KW-1185">Reference proteome</keyword>
<dbReference type="GO" id="GO:0015938">
    <property type="term" value="P:coenzyme A catabolic process"/>
    <property type="evidence" value="ECO:0007669"/>
    <property type="project" value="TreeGrafter"/>
</dbReference>
<dbReference type="Gene3D" id="2.30.29.30">
    <property type="entry name" value="Pleckstrin-homology domain (PH domain)/Phosphotyrosine-binding domain (PTB)"/>
    <property type="match status" value="1"/>
</dbReference>
<dbReference type="SUPFAM" id="SSF50729">
    <property type="entry name" value="PH domain-like"/>
    <property type="match status" value="1"/>
</dbReference>
<dbReference type="GO" id="GO:0046872">
    <property type="term" value="F:metal ion binding"/>
    <property type="evidence" value="ECO:0007669"/>
    <property type="project" value="UniProtKB-KW"/>
</dbReference>
<evidence type="ECO:0000256" key="2">
    <source>
        <dbReference type="ARBA" id="ARBA00001946"/>
    </source>
</evidence>
<evidence type="ECO:0000313" key="9">
    <source>
        <dbReference type="EMBL" id="CAJ1960354.1"/>
    </source>
</evidence>
<protein>
    <recommendedName>
        <fullName evidence="8">Nudix hydrolase domain-containing protein</fullName>
    </recommendedName>
</protein>
<keyword evidence="5" id="KW-0460">Magnesium</keyword>
<evidence type="ECO:0000256" key="3">
    <source>
        <dbReference type="ARBA" id="ARBA00022723"/>
    </source>
</evidence>
<evidence type="ECO:0000256" key="4">
    <source>
        <dbReference type="ARBA" id="ARBA00022801"/>
    </source>
</evidence>
<evidence type="ECO:0000256" key="7">
    <source>
        <dbReference type="SAM" id="MobiDB-lite"/>
    </source>
</evidence>
<comment type="cofactor">
    <cofactor evidence="1">
        <name>Mn(2+)</name>
        <dbReference type="ChEBI" id="CHEBI:29035"/>
    </cofactor>
</comment>
<dbReference type="PANTHER" id="PTHR12992">
    <property type="entry name" value="NUDIX HYDROLASE"/>
    <property type="match status" value="1"/>
</dbReference>
<gene>
    <name evidence="9" type="ORF">CYCCA115_LOCUS18689</name>
</gene>
<keyword evidence="3" id="KW-0479">Metal-binding</keyword>
<name>A0AAD2JL46_9STRA</name>
<dbReference type="EMBL" id="CAKOGP040002058">
    <property type="protein sequence ID" value="CAJ1960354.1"/>
    <property type="molecule type" value="Genomic_DNA"/>
</dbReference>
<sequence length="364" mass="41477">MEETAPVHAHASDMEWLDRLKRRLSNNACNSTLSQPHHDDLKRASVLVLLDSKGNVLLNQRSLYLKSHPGEICFPGGKQDPEDGGDDVVTALRECHEEVGLQFQNPSKKDEEDEKLPKVEIIGAMPTIESLHHLCVTPIVALVPDHHHSELPLTLNEKEVAAAFWAPLDFYVKNTPIELYPLEWSGETFWYRNYSYSITEPNDSSRGAGNSSNRNKRRRRTRAHAVNVTGLTAHIAYEVAKIAHPNHSDSSFVLLRQFQRGKSKYWTPKCFVFATSMLHQHDHDSQRNRKQNAANKKNRLMLDATCQMVDYTEDPEYAFAFQLIVLDGKITWTLAATTQEEKDAFQNALFQFLKSSGKRNDIQE</sequence>
<dbReference type="Proteomes" id="UP001295423">
    <property type="component" value="Unassembled WGS sequence"/>
</dbReference>